<dbReference type="AlphaFoldDB" id="A0AA36MX84"/>
<proteinExistence type="predicted"/>
<dbReference type="InterPro" id="IPR026059">
    <property type="entry name" value="Rab3GAP2"/>
</dbReference>
<evidence type="ECO:0000256" key="1">
    <source>
        <dbReference type="SAM" id="MobiDB-lite"/>
    </source>
</evidence>
<dbReference type="Proteomes" id="UP001178507">
    <property type="component" value="Unassembled WGS sequence"/>
</dbReference>
<organism evidence="3 4">
    <name type="scientific">Effrenium voratum</name>
    <dbReference type="NCBI Taxonomy" id="2562239"/>
    <lineage>
        <taxon>Eukaryota</taxon>
        <taxon>Sar</taxon>
        <taxon>Alveolata</taxon>
        <taxon>Dinophyceae</taxon>
        <taxon>Suessiales</taxon>
        <taxon>Symbiodiniaceae</taxon>
        <taxon>Effrenium</taxon>
    </lineage>
</organism>
<feature type="compositionally biased region" description="Polar residues" evidence="1">
    <location>
        <begin position="137"/>
        <end position="150"/>
    </location>
</feature>
<protein>
    <recommendedName>
        <fullName evidence="2">Rab3-GAP regulatory subunit N-terminal domain-containing protein</fullName>
    </recommendedName>
</protein>
<keyword evidence="4" id="KW-1185">Reference proteome</keyword>
<evidence type="ECO:0000313" key="4">
    <source>
        <dbReference type="Proteomes" id="UP001178507"/>
    </source>
</evidence>
<dbReference type="EMBL" id="CAUJNA010001051">
    <property type="protein sequence ID" value="CAJ1383804.1"/>
    <property type="molecule type" value="Genomic_DNA"/>
</dbReference>
<dbReference type="PANTHER" id="PTHR12472:SF0">
    <property type="entry name" value="RAB3 GTPASE-ACTIVATING PROTEIN NON-CATALYTIC SUBUNIT"/>
    <property type="match status" value="1"/>
</dbReference>
<evidence type="ECO:0000259" key="2">
    <source>
        <dbReference type="Pfam" id="PF14655"/>
    </source>
</evidence>
<dbReference type="PANTHER" id="PTHR12472">
    <property type="entry name" value="RAB3-GAP REGULATORY DOMAIN"/>
    <property type="match status" value="1"/>
</dbReference>
<name>A0AA36MX84_9DINO</name>
<sequence>DGTRQGQVLAPAPVGPSTAMVLAATCDAFGRVALFCLETLRCLHLWKGYRDAQVAWLACNSSPSVNKECHKADVPGLVIYAPRRGLLELWTLPSQHNCPKRAAAMCVGSDCLLLSADAGQAYLFWPTGKLDRLVWPSGTSAPPTQASASQVPRPGGDDSDAFDSADSEAGECSPDAAGKELHAARSAAPESDKI</sequence>
<reference evidence="3" key="1">
    <citation type="submission" date="2023-08" db="EMBL/GenBank/DDBJ databases">
        <authorList>
            <person name="Chen Y."/>
            <person name="Shah S."/>
            <person name="Dougan E. K."/>
            <person name="Thang M."/>
            <person name="Chan C."/>
        </authorList>
    </citation>
    <scope>NUCLEOTIDE SEQUENCE</scope>
</reference>
<accession>A0AA36MX84</accession>
<gene>
    <name evidence="3" type="ORF">EVOR1521_LOCUS10821</name>
</gene>
<evidence type="ECO:0000313" key="3">
    <source>
        <dbReference type="EMBL" id="CAJ1383804.1"/>
    </source>
</evidence>
<feature type="region of interest" description="Disordered" evidence="1">
    <location>
        <begin position="136"/>
        <end position="194"/>
    </location>
</feature>
<comment type="caution">
    <text evidence="3">The sequence shown here is derived from an EMBL/GenBank/DDBJ whole genome shotgun (WGS) entry which is preliminary data.</text>
</comment>
<feature type="non-terminal residue" evidence="3">
    <location>
        <position position="1"/>
    </location>
</feature>
<dbReference type="InterPro" id="IPR032839">
    <property type="entry name" value="RAB3GAP_N"/>
</dbReference>
<feature type="domain" description="Rab3-GAP regulatory subunit N-terminal" evidence="2">
    <location>
        <begin position="1"/>
        <end position="111"/>
    </location>
</feature>
<dbReference type="Pfam" id="PF14655">
    <property type="entry name" value="RAB3GAP2_N"/>
    <property type="match status" value="1"/>
</dbReference>
<feature type="compositionally biased region" description="Acidic residues" evidence="1">
    <location>
        <begin position="157"/>
        <end position="169"/>
    </location>
</feature>